<proteinExistence type="predicted"/>
<evidence type="ECO:0000313" key="2">
    <source>
        <dbReference type="Proteomes" id="UP000607653"/>
    </source>
</evidence>
<organism evidence="1 2">
    <name type="scientific">Nelumbo nucifera</name>
    <name type="common">Sacred lotus</name>
    <dbReference type="NCBI Taxonomy" id="4432"/>
    <lineage>
        <taxon>Eukaryota</taxon>
        <taxon>Viridiplantae</taxon>
        <taxon>Streptophyta</taxon>
        <taxon>Embryophyta</taxon>
        <taxon>Tracheophyta</taxon>
        <taxon>Spermatophyta</taxon>
        <taxon>Magnoliopsida</taxon>
        <taxon>Proteales</taxon>
        <taxon>Nelumbonaceae</taxon>
        <taxon>Nelumbo</taxon>
    </lineage>
</organism>
<accession>A0A822Z6J8</accession>
<reference evidence="1 2" key="1">
    <citation type="journal article" date="2020" name="Mol. Biol. Evol.">
        <title>Distinct Expression and Methylation Patterns for Genes with Different Fates following a Single Whole-Genome Duplication in Flowering Plants.</title>
        <authorList>
            <person name="Shi T."/>
            <person name="Rahmani R.S."/>
            <person name="Gugger P.F."/>
            <person name="Wang M."/>
            <person name="Li H."/>
            <person name="Zhang Y."/>
            <person name="Li Z."/>
            <person name="Wang Q."/>
            <person name="Van de Peer Y."/>
            <person name="Marchal K."/>
            <person name="Chen J."/>
        </authorList>
    </citation>
    <scope>NUCLEOTIDE SEQUENCE [LARGE SCALE GENOMIC DNA]</scope>
    <source>
        <tissue evidence="1">Leaf</tissue>
    </source>
</reference>
<gene>
    <name evidence="1" type="ORF">HUJ06_013418</name>
</gene>
<name>A0A822Z6J8_NELNU</name>
<keyword evidence="2" id="KW-1185">Reference proteome</keyword>
<dbReference type="Proteomes" id="UP000607653">
    <property type="component" value="Unassembled WGS sequence"/>
</dbReference>
<evidence type="ECO:0000313" key="1">
    <source>
        <dbReference type="EMBL" id="DAD39095.1"/>
    </source>
</evidence>
<sequence length="105" mass="11616">MVGVKHEDLIRSSELLTDGFWCKVCKGSTEVEEGDGGGALVVYRWWRRVDRNLRVQRHAAEANGNGSENGNKTVIFPKTEIIRRKGAGGMSLAKAVKNLQRKGGY</sequence>
<dbReference type="EMBL" id="DUZY01000005">
    <property type="protein sequence ID" value="DAD39095.1"/>
    <property type="molecule type" value="Genomic_DNA"/>
</dbReference>
<protein>
    <submittedName>
        <fullName evidence="1">Uncharacterized protein</fullName>
    </submittedName>
</protein>
<dbReference type="AlphaFoldDB" id="A0A822Z6J8"/>
<comment type="caution">
    <text evidence="1">The sequence shown here is derived from an EMBL/GenBank/DDBJ whole genome shotgun (WGS) entry which is preliminary data.</text>
</comment>